<gene>
    <name evidence="1" type="ORF">AAE3_LOCUS8477</name>
</gene>
<proteinExistence type="predicted"/>
<reference evidence="1 2" key="1">
    <citation type="submission" date="2020-01" db="EMBL/GenBank/DDBJ databases">
        <authorList>
            <person name="Gupta K D."/>
        </authorList>
    </citation>
    <scope>NUCLEOTIDE SEQUENCE [LARGE SCALE GENOMIC DNA]</scope>
</reference>
<organism evidence="1 2">
    <name type="scientific">Cyclocybe aegerita</name>
    <name type="common">Black poplar mushroom</name>
    <name type="synonym">Agrocybe aegerita</name>
    <dbReference type="NCBI Taxonomy" id="1973307"/>
    <lineage>
        <taxon>Eukaryota</taxon>
        <taxon>Fungi</taxon>
        <taxon>Dikarya</taxon>
        <taxon>Basidiomycota</taxon>
        <taxon>Agaricomycotina</taxon>
        <taxon>Agaricomycetes</taxon>
        <taxon>Agaricomycetidae</taxon>
        <taxon>Agaricales</taxon>
        <taxon>Agaricineae</taxon>
        <taxon>Bolbitiaceae</taxon>
        <taxon>Cyclocybe</taxon>
    </lineage>
</organism>
<accession>A0A8S0WUX4</accession>
<keyword evidence="2" id="KW-1185">Reference proteome</keyword>
<protein>
    <submittedName>
        <fullName evidence="1">Uncharacterized protein</fullName>
    </submittedName>
</protein>
<evidence type="ECO:0000313" key="2">
    <source>
        <dbReference type="Proteomes" id="UP000467700"/>
    </source>
</evidence>
<dbReference type="EMBL" id="CACVBS010000053">
    <property type="protein sequence ID" value="CAA7266256.1"/>
    <property type="molecule type" value="Genomic_DNA"/>
</dbReference>
<name>A0A8S0WUX4_CYCAE</name>
<sequence>MLALTALVNKRLKIDALEISLEHFYTAFIPEEFFDNVRHCSTQARSLSLLGDPVQSEEIEILHEHLRLGRFSLPFWDTRLPLLAQMSKKGWITIETIECERCVQPSSPLFGAWISYFLQARSTLPS</sequence>
<evidence type="ECO:0000313" key="1">
    <source>
        <dbReference type="EMBL" id="CAA7266256.1"/>
    </source>
</evidence>
<dbReference type="AlphaFoldDB" id="A0A8S0WUX4"/>
<dbReference type="Proteomes" id="UP000467700">
    <property type="component" value="Unassembled WGS sequence"/>
</dbReference>
<comment type="caution">
    <text evidence="1">The sequence shown here is derived from an EMBL/GenBank/DDBJ whole genome shotgun (WGS) entry which is preliminary data.</text>
</comment>
<dbReference type="OrthoDB" id="5424500at2759"/>